<comment type="catalytic activity">
    <reaction evidence="1">
        <text>guanosine(46) in tRNA + S-adenosyl-L-methionine = N(7)-methylguanosine(46) in tRNA + S-adenosyl-L-homocysteine</text>
        <dbReference type="Rhea" id="RHEA:42708"/>
        <dbReference type="Rhea" id="RHEA-COMP:10188"/>
        <dbReference type="Rhea" id="RHEA-COMP:10189"/>
        <dbReference type="ChEBI" id="CHEBI:57856"/>
        <dbReference type="ChEBI" id="CHEBI:59789"/>
        <dbReference type="ChEBI" id="CHEBI:74269"/>
        <dbReference type="ChEBI" id="CHEBI:74480"/>
        <dbReference type="EC" id="2.1.1.33"/>
    </reaction>
</comment>
<dbReference type="OrthoDB" id="275353at2759"/>
<evidence type="ECO:0000256" key="4">
    <source>
        <dbReference type="ARBA" id="ARBA00022603"/>
    </source>
</evidence>
<dbReference type="AlphaFoldDB" id="A0A396HHU0"/>
<evidence type="ECO:0000256" key="5">
    <source>
        <dbReference type="ARBA" id="ARBA00022679"/>
    </source>
</evidence>
<gene>
    <name evidence="14" type="ORF">MtrunA17_Chr6g0457691</name>
</gene>
<keyword evidence="10" id="KW-0067">ATP-binding</keyword>
<dbReference type="PANTHER" id="PTHR11406:SF32">
    <property type="entry name" value="PHOSPHOGLYCERATE KINASE"/>
    <property type="match status" value="1"/>
</dbReference>
<comment type="catalytic activity">
    <reaction evidence="12">
        <text>(2R)-3-phosphoglycerate + ATP = (2R)-3-phospho-glyceroyl phosphate + ADP</text>
        <dbReference type="Rhea" id="RHEA:14801"/>
        <dbReference type="ChEBI" id="CHEBI:30616"/>
        <dbReference type="ChEBI" id="CHEBI:57604"/>
        <dbReference type="ChEBI" id="CHEBI:58272"/>
        <dbReference type="ChEBI" id="CHEBI:456216"/>
        <dbReference type="EC" id="2.7.2.3"/>
    </reaction>
</comment>
<keyword evidence="11" id="KW-0460">Magnesium</keyword>
<dbReference type="EMBL" id="PSQE01000006">
    <property type="protein sequence ID" value="RHN50467.1"/>
    <property type="molecule type" value="Genomic_DNA"/>
</dbReference>
<dbReference type="SUPFAM" id="SSF53335">
    <property type="entry name" value="S-adenosyl-L-methionine-dependent methyltransferases"/>
    <property type="match status" value="1"/>
</dbReference>
<evidence type="ECO:0000256" key="1">
    <source>
        <dbReference type="ARBA" id="ARBA00000142"/>
    </source>
</evidence>
<dbReference type="Pfam" id="PF02390">
    <property type="entry name" value="Methyltransf_4"/>
    <property type="match status" value="1"/>
</dbReference>
<evidence type="ECO:0000256" key="11">
    <source>
        <dbReference type="ARBA" id="ARBA00022842"/>
    </source>
</evidence>
<dbReference type="PANTHER" id="PTHR11406">
    <property type="entry name" value="PHOSPHOGLYCERATE KINASE"/>
    <property type="match status" value="1"/>
</dbReference>
<sequence>MTCPLFLLSTSLYPTSLETNTNIHDTRGFIIIFLLHFVLCCSEQDTNVFQILRFNLVNLMAHLMKTLHEQVFLNISCFYDSPKLLKHKSCSYVPKVAKFQKYNGALLAMQGNGELASHVVNSFNHKIYIDNGGELNGIPHIQTLREFPREELFGKVVMVRFDSNILLKQECNQKNQSDFNALFTIKYLHEAGAKVILVSDWKTNTSELRTKSVADLLSEILQIQVVPLQGVSCKKLSEITGLKKENIFLLENLYNIKDEVANCLKYARELSSGVDIFVNDSFSNSHKVLASTVGVTRICYACVAGFHFEEKLRLMKNLAEANKKPYVAIIGGGNLAKKAASFRFLASRCQGFVFVGMMSFQIMNALGVPVPIDLVVRKAFSEAQDIVRLARDNNVTILYPKDFLCRNKTDPKQLHVFPSRGLLDGWMPVDLGPATLDEIGSMLTICKKIIWIGPVKFADRSEHTNGASKLAKVLVKLSQGNCETTVVGTTACQLVRQETSSLSTINMVENASVVWEFLKGRKLPGVLALDRAYPFKINWNNVYSDATQSLVVDIGSGNGLFLLEMAKRRKDLNFLGLEMNEKLVLRCLDSIQQFDIKNGHFIATNATSTFRSIVSSYPGELVLVSIQCPNPDFNKPEHRWRMLQRSLIEAVVDLLASGGKVFLQSDVEEVAIRMKEQFLRYCKGKLVLENGQTDWLDENPFGIRSDWEKHVLERGAPMYRMMFSKLSEISEVSCSNDVVQKVV</sequence>
<keyword evidence="5 12" id="KW-0808">Transferase</keyword>
<dbReference type="Gramene" id="rna34750">
    <property type="protein sequence ID" value="RHN50467.1"/>
    <property type="gene ID" value="gene34750"/>
</dbReference>
<dbReference type="GO" id="GO:0008176">
    <property type="term" value="F:tRNA (guanine(46)-N7)-methyltransferase activity"/>
    <property type="evidence" value="ECO:0007669"/>
    <property type="project" value="UniProtKB-EC"/>
</dbReference>
<dbReference type="PROSITE" id="PS51625">
    <property type="entry name" value="SAM_MT_TRMB"/>
    <property type="match status" value="1"/>
</dbReference>
<dbReference type="InterPro" id="IPR003358">
    <property type="entry name" value="tRNA_(Gua-N-7)_MeTrfase_Trmb"/>
</dbReference>
<keyword evidence="4" id="KW-0489">Methyltransferase</keyword>
<dbReference type="InterPro" id="IPR015824">
    <property type="entry name" value="Phosphoglycerate_kinase_N"/>
</dbReference>
<accession>A0A396HHU0</accession>
<evidence type="ECO:0000313" key="14">
    <source>
        <dbReference type="EMBL" id="RHN50467.1"/>
    </source>
</evidence>
<comment type="cofactor">
    <cofactor evidence="2">
        <name>Mg(2+)</name>
        <dbReference type="ChEBI" id="CHEBI:18420"/>
    </cofactor>
</comment>
<proteinExistence type="inferred from homology"/>
<comment type="similarity">
    <text evidence="3 12">Belongs to the phosphoglycerate kinase family.</text>
</comment>
<dbReference type="SUPFAM" id="SSF53748">
    <property type="entry name" value="Phosphoglycerate kinase"/>
    <property type="match status" value="1"/>
</dbReference>
<dbReference type="FunFam" id="3.40.50.1260:FF:000013">
    <property type="entry name" value="Phosphoglycerate kinase"/>
    <property type="match status" value="1"/>
</dbReference>
<dbReference type="InterPro" id="IPR036043">
    <property type="entry name" value="Phosphoglycerate_kinase_sf"/>
</dbReference>
<dbReference type="Pfam" id="PF00162">
    <property type="entry name" value="PGK"/>
    <property type="match status" value="1"/>
</dbReference>
<reference evidence="14" key="1">
    <citation type="journal article" date="2018" name="Nat. Plants">
        <title>Whole-genome landscape of Medicago truncatula symbiotic genes.</title>
        <authorList>
            <person name="Pecrix Y."/>
            <person name="Gamas P."/>
            <person name="Carrere S."/>
        </authorList>
    </citation>
    <scope>NUCLEOTIDE SEQUENCE</scope>
    <source>
        <tissue evidence="14">Leaves</tissue>
    </source>
</reference>
<dbReference type="GO" id="GO:0006096">
    <property type="term" value="P:glycolytic process"/>
    <property type="evidence" value="ECO:0007669"/>
    <property type="project" value="InterPro"/>
</dbReference>
<organism evidence="14">
    <name type="scientific">Medicago truncatula</name>
    <name type="common">Barrel medic</name>
    <name type="synonym">Medicago tribuloides</name>
    <dbReference type="NCBI Taxonomy" id="3880"/>
    <lineage>
        <taxon>Eukaryota</taxon>
        <taxon>Viridiplantae</taxon>
        <taxon>Streptophyta</taxon>
        <taxon>Embryophyta</taxon>
        <taxon>Tracheophyta</taxon>
        <taxon>Spermatophyta</taxon>
        <taxon>Magnoliopsida</taxon>
        <taxon>eudicotyledons</taxon>
        <taxon>Gunneridae</taxon>
        <taxon>Pentapetalae</taxon>
        <taxon>rosids</taxon>
        <taxon>fabids</taxon>
        <taxon>Fabales</taxon>
        <taxon>Fabaceae</taxon>
        <taxon>Papilionoideae</taxon>
        <taxon>50 kb inversion clade</taxon>
        <taxon>NPAAA clade</taxon>
        <taxon>Hologalegina</taxon>
        <taxon>IRL clade</taxon>
        <taxon>Trifolieae</taxon>
        <taxon>Medicago</taxon>
    </lineage>
</organism>
<dbReference type="Gene3D" id="3.40.50.150">
    <property type="entry name" value="Vaccinia Virus protein VP39"/>
    <property type="match status" value="1"/>
</dbReference>
<evidence type="ECO:0000256" key="9">
    <source>
        <dbReference type="ARBA" id="ARBA00022777"/>
    </source>
</evidence>
<evidence type="ECO:0000256" key="2">
    <source>
        <dbReference type="ARBA" id="ARBA00001946"/>
    </source>
</evidence>
<protein>
    <recommendedName>
        <fullName evidence="12">Phosphoglycerate kinase</fullName>
        <ecNumber evidence="12">2.7.2.3</ecNumber>
    </recommendedName>
</protein>
<dbReference type="Gene3D" id="3.40.50.1260">
    <property type="entry name" value="Phosphoglycerate kinase, N-terminal domain"/>
    <property type="match status" value="2"/>
</dbReference>
<keyword evidence="8" id="KW-0547">Nucleotide-binding</keyword>
<keyword evidence="7" id="KW-0819">tRNA processing</keyword>
<evidence type="ECO:0000256" key="10">
    <source>
        <dbReference type="ARBA" id="ARBA00022840"/>
    </source>
</evidence>
<evidence type="ECO:0000256" key="13">
    <source>
        <dbReference type="RuleBase" id="RU000696"/>
    </source>
</evidence>
<comment type="subunit">
    <text evidence="13">Monomer.</text>
</comment>
<name>A0A396HHU0_MEDTR</name>
<dbReference type="InterPro" id="IPR029063">
    <property type="entry name" value="SAM-dependent_MTases_sf"/>
</dbReference>
<evidence type="ECO:0000256" key="6">
    <source>
        <dbReference type="ARBA" id="ARBA00022691"/>
    </source>
</evidence>
<dbReference type="CDD" id="cd02440">
    <property type="entry name" value="AdoMet_MTases"/>
    <property type="match status" value="1"/>
</dbReference>
<dbReference type="GO" id="GO:0004618">
    <property type="term" value="F:phosphoglycerate kinase activity"/>
    <property type="evidence" value="ECO:0007669"/>
    <property type="project" value="UniProtKB-EC"/>
</dbReference>
<dbReference type="GO" id="GO:0005524">
    <property type="term" value="F:ATP binding"/>
    <property type="evidence" value="ECO:0007669"/>
    <property type="project" value="UniProtKB-KW"/>
</dbReference>
<comment type="caution">
    <text evidence="14">The sequence shown here is derived from an EMBL/GenBank/DDBJ whole genome shotgun (WGS) entry which is preliminary data.</text>
</comment>
<evidence type="ECO:0000256" key="8">
    <source>
        <dbReference type="ARBA" id="ARBA00022741"/>
    </source>
</evidence>
<keyword evidence="6" id="KW-0949">S-adenosyl-L-methionine</keyword>
<evidence type="ECO:0000256" key="7">
    <source>
        <dbReference type="ARBA" id="ARBA00022694"/>
    </source>
</evidence>
<keyword evidence="9 12" id="KW-0418">Kinase</keyword>
<evidence type="ECO:0000256" key="3">
    <source>
        <dbReference type="ARBA" id="ARBA00008982"/>
    </source>
</evidence>
<dbReference type="InterPro" id="IPR001576">
    <property type="entry name" value="Phosphoglycerate_kinase"/>
</dbReference>
<dbReference type="Proteomes" id="UP000265566">
    <property type="component" value="Chromosome 6"/>
</dbReference>
<evidence type="ECO:0000256" key="12">
    <source>
        <dbReference type="RuleBase" id="RU000532"/>
    </source>
</evidence>
<dbReference type="EC" id="2.7.2.3" evidence="12"/>
<dbReference type="FunFam" id="3.40.50.150:FF:000194">
    <property type="entry name" value="Phosphoglycerate kinase"/>
    <property type="match status" value="1"/>
</dbReference>
<dbReference type="PRINTS" id="PR00477">
    <property type="entry name" value="PHGLYCKINASE"/>
</dbReference>